<dbReference type="EMBL" id="CP008849">
    <property type="protein sequence ID" value="AIF98596.1"/>
    <property type="molecule type" value="Genomic_DNA"/>
</dbReference>
<gene>
    <name evidence="12" type="ORF">EP13_07810</name>
</gene>
<evidence type="ECO:0000256" key="3">
    <source>
        <dbReference type="ARBA" id="ARBA00022597"/>
    </source>
</evidence>
<comment type="subcellular location">
    <subcellularLocation>
        <location evidence="1">Cytoplasm</location>
    </subcellularLocation>
</comment>
<evidence type="ECO:0000256" key="9">
    <source>
        <dbReference type="ARBA" id="ARBA00042526"/>
    </source>
</evidence>
<evidence type="ECO:0000313" key="12">
    <source>
        <dbReference type="EMBL" id="AIF98596.1"/>
    </source>
</evidence>
<dbReference type="InterPro" id="IPR001127">
    <property type="entry name" value="PTS_EIIA_1_perm"/>
</dbReference>
<accession>A0A075NYE6</accession>
<evidence type="ECO:0000256" key="8">
    <source>
        <dbReference type="ARBA" id="ARBA00042296"/>
    </source>
</evidence>
<dbReference type="GO" id="GO:0005737">
    <property type="term" value="C:cytoplasm"/>
    <property type="evidence" value="ECO:0007669"/>
    <property type="project" value="UniProtKB-SubCell"/>
</dbReference>
<evidence type="ECO:0000256" key="1">
    <source>
        <dbReference type="ARBA" id="ARBA00004496"/>
    </source>
</evidence>
<keyword evidence="3" id="KW-0762">Sugar transport</keyword>
<evidence type="ECO:0000256" key="6">
    <source>
        <dbReference type="ARBA" id="ARBA00022777"/>
    </source>
</evidence>
<dbReference type="SUPFAM" id="SSF51261">
    <property type="entry name" value="Duplicated hybrid motif"/>
    <property type="match status" value="1"/>
</dbReference>
<evidence type="ECO:0000313" key="13">
    <source>
        <dbReference type="Proteomes" id="UP000056090"/>
    </source>
</evidence>
<proteinExistence type="predicted"/>
<dbReference type="Proteomes" id="UP000056090">
    <property type="component" value="Chromosome"/>
</dbReference>
<dbReference type="GO" id="GO:0009401">
    <property type="term" value="P:phosphoenolpyruvate-dependent sugar phosphotransferase system"/>
    <property type="evidence" value="ECO:0007669"/>
    <property type="project" value="UniProtKB-KW"/>
</dbReference>
<protein>
    <recommendedName>
        <fullName evidence="7">PTS system glucose-specific EIIA component</fullName>
    </recommendedName>
    <alternativeName>
        <fullName evidence="10">EIIA-Glc</fullName>
    </alternativeName>
    <alternativeName>
        <fullName evidence="9">EIII-Glc</fullName>
    </alternativeName>
    <alternativeName>
        <fullName evidence="8">Glucose-specific phosphotransferase enzyme IIA component</fullName>
    </alternativeName>
</protein>
<evidence type="ECO:0000256" key="5">
    <source>
        <dbReference type="ARBA" id="ARBA00022683"/>
    </source>
</evidence>
<dbReference type="AlphaFoldDB" id="A0A075NYE6"/>
<dbReference type="InterPro" id="IPR050890">
    <property type="entry name" value="PTS_EIIA_component"/>
</dbReference>
<evidence type="ECO:0000256" key="4">
    <source>
        <dbReference type="ARBA" id="ARBA00022679"/>
    </source>
</evidence>
<keyword evidence="4" id="KW-0808">Transferase</keyword>
<dbReference type="eggNOG" id="COG2190">
    <property type="taxonomic scope" value="Bacteria"/>
</dbReference>
<evidence type="ECO:0000256" key="10">
    <source>
        <dbReference type="ARBA" id="ARBA00042873"/>
    </source>
</evidence>
<reference evidence="12 13" key="1">
    <citation type="submission" date="2014-06" db="EMBL/GenBank/DDBJ databases">
        <title>Genomes of Alteromonas australica, a world apart.</title>
        <authorList>
            <person name="Gonzaga A."/>
            <person name="Lopez-Perez M."/>
            <person name="Rodriguez-Valera F."/>
        </authorList>
    </citation>
    <scope>NUCLEOTIDE SEQUENCE [LARGE SCALE GENOMIC DNA]</scope>
    <source>
        <strain evidence="12 13">H 17</strain>
    </source>
</reference>
<keyword evidence="6" id="KW-0418">Kinase</keyword>
<dbReference type="Gene3D" id="2.70.70.10">
    <property type="entry name" value="Glucose Permease (Domain IIA)"/>
    <property type="match status" value="1"/>
</dbReference>
<evidence type="ECO:0000256" key="7">
    <source>
        <dbReference type="ARBA" id="ARBA00039163"/>
    </source>
</evidence>
<dbReference type="GeneID" id="78254816"/>
<dbReference type="RefSeq" id="WP_044056771.1">
    <property type="nucleotide sequence ID" value="NZ_CBCSKJ010000001.1"/>
</dbReference>
<dbReference type="Pfam" id="PF00358">
    <property type="entry name" value="PTS_EIIA_1"/>
    <property type="match status" value="1"/>
</dbReference>
<name>A0A075NYE6_9ALTE</name>
<sequence length="167" mass="17963">MITDKLLVEAPDSFQRAIPIAAPVSGKCASLSTLSDPLFAKGAWGPGFAIQTSESKARAPFEGTILAVDPLNYAITLKSTFGLKCIVKFGEQTNGLMGEKFQCEVKQGDKIKKGSLLFSVNSAWLKQQGVANICIMSVLNAQALKGLLPTQQKYVDGMQDSLFTLFL</sequence>
<dbReference type="InterPro" id="IPR011055">
    <property type="entry name" value="Dup_hybrid_motif"/>
</dbReference>
<feature type="domain" description="PTS EIIA type-1" evidence="11">
    <location>
        <begin position="36"/>
        <end position="140"/>
    </location>
</feature>
<dbReference type="PANTHER" id="PTHR45008:SF1">
    <property type="entry name" value="PTS SYSTEM GLUCOSE-SPECIFIC EIIA COMPONENT"/>
    <property type="match status" value="1"/>
</dbReference>
<evidence type="ECO:0000256" key="2">
    <source>
        <dbReference type="ARBA" id="ARBA00022448"/>
    </source>
</evidence>
<keyword evidence="2" id="KW-0813">Transport</keyword>
<evidence type="ECO:0000259" key="11">
    <source>
        <dbReference type="PROSITE" id="PS51093"/>
    </source>
</evidence>
<keyword evidence="13" id="KW-1185">Reference proteome</keyword>
<dbReference type="GO" id="GO:0016301">
    <property type="term" value="F:kinase activity"/>
    <property type="evidence" value="ECO:0007669"/>
    <property type="project" value="UniProtKB-KW"/>
</dbReference>
<dbReference type="PROSITE" id="PS51093">
    <property type="entry name" value="PTS_EIIA_TYPE_1"/>
    <property type="match status" value="1"/>
</dbReference>
<dbReference type="KEGG" id="aal:EP13_07810"/>
<dbReference type="PANTHER" id="PTHR45008">
    <property type="entry name" value="PTS SYSTEM GLUCOSE-SPECIFIC EIIA COMPONENT"/>
    <property type="match status" value="1"/>
</dbReference>
<keyword evidence="5" id="KW-0598">Phosphotransferase system</keyword>
<organism evidence="12 13">
    <name type="scientific">Alteromonas australica</name>
    <dbReference type="NCBI Taxonomy" id="589873"/>
    <lineage>
        <taxon>Bacteria</taxon>
        <taxon>Pseudomonadati</taxon>
        <taxon>Pseudomonadota</taxon>
        <taxon>Gammaproteobacteria</taxon>
        <taxon>Alteromonadales</taxon>
        <taxon>Alteromonadaceae</taxon>
        <taxon>Alteromonas/Salinimonas group</taxon>
        <taxon>Alteromonas</taxon>
    </lineage>
</organism>